<keyword evidence="2" id="KW-1185">Reference proteome</keyword>
<sequence>MNVTLTQFDCDKFFIQLFLSLDNDLFHQSVLHCGSRNLGISNENPVRTLAYVGLKSRIGQNCLLIKIHFTPSLRIRELQALHLIPIFKVDNIGLVVVDFHE</sequence>
<proteinExistence type="predicted"/>
<evidence type="ECO:0000313" key="2">
    <source>
        <dbReference type="Proteomes" id="UP000192472"/>
    </source>
</evidence>
<dbReference type="AlphaFoldDB" id="A0A1W2GHS7"/>
<dbReference type="EMBL" id="FWYF01000003">
    <property type="protein sequence ID" value="SMD36209.1"/>
    <property type="molecule type" value="Genomic_DNA"/>
</dbReference>
<name>A0A1W2GHS7_REIFA</name>
<gene>
    <name evidence="1" type="ORF">SAMN04488029_2777</name>
</gene>
<organism evidence="1 2">
    <name type="scientific">Reichenbachiella faecimaris</name>
    <dbReference type="NCBI Taxonomy" id="692418"/>
    <lineage>
        <taxon>Bacteria</taxon>
        <taxon>Pseudomonadati</taxon>
        <taxon>Bacteroidota</taxon>
        <taxon>Cytophagia</taxon>
        <taxon>Cytophagales</taxon>
        <taxon>Reichenbachiellaceae</taxon>
        <taxon>Reichenbachiella</taxon>
    </lineage>
</organism>
<accession>A0A1W2GHS7</accession>
<dbReference type="Proteomes" id="UP000192472">
    <property type="component" value="Unassembled WGS sequence"/>
</dbReference>
<reference evidence="1 2" key="1">
    <citation type="submission" date="2017-04" db="EMBL/GenBank/DDBJ databases">
        <authorList>
            <person name="Afonso C.L."/>
            <person name="Miller P.J."/>
            <person name="Scott M.A."/>
            <person name="Spackman E."/>
            <person name="Goraichik I."/>
            <person name="Dimitrov K.M."/>
            <person name="Suarez D.L."/>
            <person name="Swayne D.E."/>
        </authorList>
    </citation>
    <scope>NUCLEOTIDE SEQUENCE [LARGE SCALE GENOMIC DNA]</scope>
    <source>
        <strain evidence="1 2">DSM 26133</strain>
    </source>
</reference>
<evidence type="ECO:0000313" key="1">
    <source>
        <dbReference type="EMBL" id="SMD36209.1"/>
    </source>
</evidence>
<dbReference type="STRING" id="692418.SAMN04488029_2777"/>
<protein>
    <submittedName>
        <fullName evidence="1">Uncharacterized protein</fullName>
    </submittedName>
</protein>